<feature type="domain" description="C2H2-type" evidence="14">
    <location>
        <begin position="569"/>
        <end position="596"/>
    </location>
</feature>
<dbReference type="AlphaFoldDB" id="A0A6Q2YXS8"/>
<evidence type="ECO:0000256" key="11">
    <source>
        <dbReference type="PROSITE-ProRule" id="PRU00042"/>
    </source>
</evidence>
<dbReference type="InterPro" id="IPR013087">
    <property type="entry name" value="Znf_C2H2_type"/>
</dbReference>
<dbReference type="GeneTree" id="ENSGT01150000286959"/>
<reference evidence="16" key="1">
    <citation type="journal article" date="2014" name="PLoS ONE">
        <title>The genome and linkage map of the northern pike (Esox lucius): conserved synteny revealed between the salmonid sister group and the Neoteleostei.</title>
        <authorList>
            <person name="Rondeau E.B."/>
            <person name="Minkley D.R."/>
            <person name="Leong J.S."/>
            <person name="Messmer A.M."/>
            <person name="Jantzen J.R."/>
            <person name="von Schalburg K.R."/>
            <person name="Lemon C."/>
            <person name="Bird N.H."/>
            <person name="Koop B.F."/>
        </authorList>
    </citation>
    <scope>NUCLEOTIDE SEQUENCE</scope>
</reference>
<evidence type="ECO:0000256" key="8">
    <source>
        <dbReference type="ARBA" id="ARBA00023125"/>
    </source>
</evidence>
<feature type="domain" description="C2H2-type" evidence="14">
    <location>
        <begin position="513"/>
        <end position="540"/>
    </location>
</feature>
<dbReference type="InterPro" id="IPR036236">
    <property type="entry name" value="Znf_C2H2_sf"/>
</dbReference>
<feature type="compositionally biased region" description="Basic and acidic residues" evidence="13">
    <location>
        <begin position="350"/>
        <end position="362"/>
    </location>
</feature>
<evidence type="ECO:0000256" key="10">
    <source>
        <dbReference type="ARBA" id="ARBA00023242"/>
    </source>
</evidence>
<evidence type="ECO:0000256" key="5">
    <source>
        <dbReference type="ARBA" id="ARBA00022771"/>
    </source>
</evidence>
<feature type="domain" description="C2H2-type" evidence="14">
    <location>
        <begin position="373"/>
        <end position="400"/>
    </location>
</feature>
<dbReference type="PROSITE" id="PS00028">
    <property type="entry name" value="ZINC_FINGER_C2H2_1"/>
    <property type="match status" value="9"/>
</dbReference>
<feature type="compositionally biased region" description="Polar residues" evidence="13">
    <location>
        <begin position="306"/>
        <end position="332"/>
    </location>
</feature>
<keyword evidence="9" id="KW-0804">Transcription</keyword>
<evidence type="ECO:0000256" key="7">
    <source>
        <dbReference type="ARBA" id="ARBA00023015"/>
    </source>
</evidence>
<feature type="domain" description="C2H2-type" evidence="14">
    <location>
        <begin position="485"/>
        <end position="512"/>
    </location>
</feature>
<comment type="subcellular location">
    <subcellularLocation>
        <location evidence="2">Nucleus</location>
    </subcellularLocation>
</comment>
<feature type="domain" description="C2H2-type" evidence="14">
    <location>
        <begin position="596"/>
        <end position="624"/>
    </location>
</feature>
<keyword evidence="8" id="KW-0238">DNA-binding</keyword>
<dbReference type="OrthoDB" id="8117402at2759"/>
<keyword evidence="12" id="KW-0175">Coiled coil</keyword>
<dbReference type="Ensembl" id="ENSELUT00000067601.2">
    <property type="protein sequence ID" value="ENSELUP00000070302.2"/>
    <property type="gene ID" value="ENSELUG00000034018.2"/>
</dbReference>
<feature type="region of interest" description="Disordered" evidence="13">
    <location>
        <begin position="212"/>
        <end position="254"/>
    </location>
</feature>
<dbReference type="RefSeq" id="XP_010864702.2">
    <property type="nucleotide sequence ID" value="XM_010866400.5"/>
</dbReference>
<dbReference type="Proteomes" id="UP000265140">
    <property type="component" value="Chromosome 24"/>
</dbReference>
<feature type="domain" description="C2H2-type" evidence="14">
    <location>
        <begin position="457"/>
        <end position="484"/>
    </location>
</feature>
<keyword evidence="16" id="KW-1185">Reference proteome</keyword>
<reference evidence="15" key="3">
    <citation type="submission" date="2025-08" db="UniProtKB">
        <authorList>
            <consortium name="Ensembl"/>
        </authorList>
    </citation>
    <scope>IDENTIFICATION</scope>
</reference>
<dbReference type="PANTHER" id="PTHR16515">
    <property type="entry name" value="PR DOMAIN ZINC FINGER PROTEIN"/>
    <property type="match status" value="1"/>
</dbReference>
<dbReference type="FunFam" id="3.30.160.60:FF:001289">
    <property type="entry name" value="Zinc finger protein 574"/>
    <property type="match status" value="1"/>
</dbReference>
<dbReference type="KEGG" id="els:105007459"/>
<feature type="region of interest" description="Disordered" evidence="13">
    <location>
        <begin position="270"/>
        <end position="367"/>
    </location>
</feature>
<keyword evidence="10" id="KW-0539">Nucleus</keyword>
<feature type="compositionally biased region" description="Basic and acidic residues" evidence="13">
    <location>
        <begin position="84"/>
        <end position="99"/>
    </location>
</feature>
<reference evidence="15" key="2">
    <citation type="submission" date="2020-02" db="EMBL/GenBank/DDBJ databases">
        <title>Esox lucius (northern pike) genome, fEsoLuc1, primary haplotype.</title>
        <authorList>
            <person name="Myers G."/>
            <person name="Karagic N."/>
            <person name="Meyer A."/>
            <person name="Pippel M."/>
            <person name="Reichard M."/>
            <person name="Winkler S."/>
            <person name="Tracey A."/>
            <person name="Sims Y."/>
            <person name="Howe K."/>
            <person name="Rhie A."/>
            <person name="Formenti G."/>
            <person name="Durbin R."/>
            <person name="Fedrigo O."/>
            <person name="Jarvis E.D."/>
        </authorList>
    </citation>
    <scope>NUCLEOTIDE SEQUENCE [LARGE SCALE GENOMIC DNA]</scope>
</reference>
<evidence type="ECO:0000256" key="4">
    <source>
        <dbReference type="ARBA" id="ARBA00022737"/>
    </source>
</evidence>
<feature type="compositionally biased region" description="Basic residues" evidence="13">
    <location>
        <begin position="334"/>
        <end position="349"/>
    </location>
</feature>
<feature type="domain" description="C2H2-type" evidence="14">
    <location>
        <begin position="541"/>
        <end position="568"/>
    </location>
</feature>
<dbReference type="InterPro" id="IPR050331">
    <property type="entry name" value="Zinc_finger"/>
</dbReference>
<dbReference type="Gene3D" id="3.30.160.60">
    <property type="entry name" value="Classic Zinc Finger"/>
    <property type="match status" value="8"/>
</dbReference>
<dbReference type="GO" id="GO:0003677">
    <property type="term" value="F:DNA binding"/>
    <property type="evidence" value="ECO:0007669"/>
    <property type="project" value="UniProtKB-KW"/>
</dbReference>
<dbReference type="GO" id="GO:0005634">
    <property type="term" value="C:nucleus"/>
    <property type="evidence" value="ECO:0007669"/>
    <property type="project" value="UniProtKB-SubCell"/>
</dbReference>
<dbReference type="SMART" id="SM00355">
    <property type="entry name" value="ZnF_C2H2"/>
    <property type="match status" value="9"/>
</dbReference>
<evidence type="ECO:0000313" key="16">
    <source>
        <dbReference type="Proteomes" id="UP000265140"/>
    </source>
</evidence>
<organism evidence="15 16">
    <name type="scientific">Esox lucius</name>
    <name type="common">Northern pike</name>
    <dbReference type="NCBI Taxonomy" id="8010"/>
    <lineage>
        <taxon>Eukaryota</taxon>
        <taxon>Metazoa</taxon>
        <taxon>Chordata</taxon>
        <taxon>Craniata</taxon>
        <taxon>Vertebrata</taxon>
        <taxon>Euteleostomi</taxon>
        <taxon>Actinopterygii</taxon>
        <taxon>Neopterygii</taxon>
        <taxon>Teleostei</taxon>
        <taxon>Protacanthopterygii</taxon>
        <taxon>Esociformes</taxon>
        <taxon>Esocidae</taxon>
        <taxon>Esox</taxon>
    </lineage>
</organism>
<feature type="domain" description="C2H2-type" evidence="14">
    <location>
        <begin position="429"/>
        <end position="456"/>
    </location>
</feature>
<proteinExistence type="predicted"/>
<dbReference type="Bgee" id="ENSELUG00000034018">
    <property type="expression patterns" value="Expressed in stomach and 14 other cell types or tissues"/>
</dbReference>
<feature type="compositionally biased region" description="Basic and acidic residues" evidence="13">
    <location>
        <begin position="237"/>
        <end position="249"/>
    </location>
</feature>
<evidence type="ECO:0000313" key="15">
    <source>
        <dbReference type="Ensembl" id="ENSELUP00000070302.2"/>
    </source>
</evidence>
<dbReference type="SUPFAM" id="SSF57667">
    <property type="entry name" value="beta-beta-alpha zinc fingers"/>
    <property type="match status" value="6"/>
</dbReference>
<evidence type="ECO:0000256" key="1">
    <source>
        <dbReference type="ARBA" id="ARBA00003767"/>
    </source>
</evidence>
<dbReference type="PANTHER" id="PTHR16515:SF35">
    <property type="entry name" value="FEZ FAMILY ZINC FINGER PROTEIN 2"/>
    <property type="match status" value="1"/>
</dbReference>
<evidence type="ECO:0000256" key="2">
    <source>
        <dbReference type="ARBA" id="ARBA00004123"/>
    </source>
</evidence>
<feature type="coiled-coil region" evidence="12">
    <location>
        <begin position="169"/>
        <end position="196"/>
    </location>
</feature>
<feature type="domain" description="C2H2-type" evidence="14">
    <location>
        <begin position="401"/>
        <end position="428"/>
    </location>
</feature>
<evidence type="ECO:0000256" key="12">
    <source>
        <dbReference type="SAM" id="Coils"/>
    </source>
</evidence>
<name>A0A6Q2YXS8_ESOLU</name>
<dbReference type="GO" id="GO:0008270">
    <property type="term" value="F:zinc ion binding"/>
    <property type="evidence" value="ECO:0007669"/>
    <property type="project" value="UniProtKB-KW"/>
</dbReference>
<dbReference type="Pfam" id="PF00096">
    <property type="entry name" value="zf-C2H2"/>
    <property type="match status" value="8"/>
</dbReference>
<comment type="function">
    <text evidence="1">May be involved in transcriptional regulation.</text>
</comment>
<reference evidence="15" key="4">
    <citation type="submission" date="2025-09" db="UniProtKB">
        <authorList>
            <consortium name="Ensembl"/>
        </authorList>
    </citation>
    <scope>IDENTIFICATION</scope>
</reference>
<keyword evidence="3" id="KW-0479">Metal-binding</keyword>
<protein>
    <recommendedName>
        <fullName evidence="14">C2H2-type domain-containing protein</fullName>
    </recommendedName>
</protein>
<keyword evidence="4" id="KW-0677">Repeat</keyword>
<dbReference type="GeneID" id="105007459"/>
<feature type="region of interest" description="Disordered" evidence="13">
    <location>
        <begin position="59"/>
        <end position="107"/>
    </location>
</feature>
<evidence type="ECO:0000256" key="3">
    <source>
        <dbReference type="ARBA" id="ARBA00022723"/>
    </source>
</evidence>
<evidence type="ECO:0000256" key="9">
    <source>
        <dbReference type="ARBA" id="ARBA00023163"/>
    </source>
</evidence>
<evidence type="ECO:0000256" key="13">
    <source>
        <dbReference type="SAM" id="MobiDB-lite"/>
    </source>
</evidence>
<dbReference type="InParanoid" id="A0A6Q2YXS8"/>
<dbReference type="OMA" id="KHECEQE"/>
<accession>A0A6Q2YXS8</accession>
<keyword evidence="7" id="KW-0805">Transcription regulation</keyword>
<dbReference type="PROSITE" id="PS50157">
    <property type="entry name" value="ZINC_FINGER_C2H2_2"/>
    <property type="match status" value="9"/>
</dbReference>
<dbReference type="FunFam" id="3.30.160.60:FF:000110">
    <property type="entry name" value="Zinc finger protein-like"/>
    <property type="match status" value="1"/>
</dbReference>
<dbReference type="FunFam" id="3.30.160.60:FF:002343">
    <property type="entry name" value="Zinc finger protein 33A"/>
    <property type="match status" value="4"/>
</dbReference>
<dbReference type="FunFam" id="3.30.160.60:FF:000100">
    <property type="entry name" value="Zinc finger 45-like"/>
    <property type="match status" value="1"/>
</dbReference>
<evidence type="ECO:0000256" key="6">
    <source>
        <dbReference type="ARBA" id="ARBA00022833"/>
    </source>
</evidence>
<keyword evidence="5 11" id="KW-0863">Zinc-finger</keyword>
<evidence type="ECO:0000259" key="14">
    <source>
        <dbReference type="PROSITE" id="PS50157"/>
    </source>
</evidence>
<sequence length="643" mass="72881">MAGLQSFRVFLNERLVVAAVDIFGAVEKTVAEHQEENDRLRRQLQITPGRIGSLQVSVSEEEVPPQQKHCEQEWSPSLGEEDPEARQIKEEQEELRTSPEEELDQGLFDTKDSILTPLCVKHECEQEDPPSRETPAEYPSVSGLKMSKLQLFHVFLNERLMVSAAVEIFRAVEKTVSEYQEENDHLRRLLKNTQEMPLSRIDSLEVFVSEEELPPEQQLCEQEWSPSLGEEDPEPTQIKEEQEELRTSQEEEQDQGVALDILKFKFTPSGVKSECDQEDPLWSLTPPSTQTVENREADLPQRPPGTVTNLKSPNTPSDPEQRDSSSSMNSNPPLKKRGSKPTMSRKPHHCRDWFRQKGDRTHHQLTHTRKKSYNCNDCGKSFSQRGNLTKHTMIHTGEKPFSCGVCGKSFSQKGNLTKHTLTHMGDKQFSCGRCGKSFSQKQDLTMHLPTHTGEKSFCCGDCGKSFSQKGTLNRHKLTHTGEKPFTCGDCGKSFNSKWHLNLHILTHTGEKPFVCGDCGKSFSQKGHLKLHILTHTGEKPFVCGDCGKSFHEKGDLNRHLRTHTGEKPFVCGHCGKSFNQKGNLTTHIQTHTKNKHGCPICGDKFSKKTDLLTHVKNLHKKFKQEKNTTRIENEDLNSQSVQS</sequence>
<keyword evidence="6" id="KW-0862">Zinc</keyword>
<dbReference type="FunFam" id="3.30.160.60:FF:000097">
    <property type="entry name" value="Zinc finger protein"/>
    <property type="match status" value="1"/>
</dbReference>
<dbReference type="GO" id="GO:0006357">
    <property type="term" value="P:regulation of transcription by RNA polymerase II"/>
    <property type="evidence" value="ECO:0007669"/>
    <property type="project" value="UniProtKB-ARBA"/>
</dbReference>